<evidence type="ECO:0000313" key="4">
    <source>
        <dbReference type="Proteomes" id="UP000675880"/>
    </source>
</evidence>
<evidence type="ECO:0000256" key="1">
    <source>
        <dbReference type="SAM" id="SignalP"/>
    </source>
</evidence>
<dbReference type="EMBL" id="CAJNBJ010000001">
    <property type="protein sequence ID" value="CAE6690208.1"/>
    <property type="molecule type" value="Genomic_DNA"/>
</dbReference>
<evidence type="ECO:0000313" key="3">
    <source>
        <dbReference type="EMBL" id="CAE6690208.1"/>
    </source>
</evidence>
<sequence length="258" mass="28318">MRRRLPWMLACLLAGGALPVIPATSGFEQPEHSSIPFQTVLELEQAARLLAVLLDSGRAVINDNQIVLEESQGKGLTPEAFERQLMDMFRGRAGIDLHELDGAALAPRTKRLLRALVETSRQVIADLRQELHPQATQFRGFIPAAFGARVSARFTDHTGVRLKQTSLAPRNPANRPDAYERGALEAFADSAYPRETVISEMAAKSASFRLMFPLYATRHCLDCHGEPKGVVDRMGYPREGLVLGQNAGAISVLLPVKP</sequence>
<feature type="domain" description="Tll0287-like" evidence="2">
    <location>
        <begin position="114"/>
        <end position="255"/>
    </location>
</feature>
<accession>A0ABN7KFB3</accession>
<protein>
    <recommendedName>
        <fullName evidence="2">Tll0287-like domain-containing protein</fullName>
    </recommendedName>
</protein>
<dbReference type="RefSeq" id="WP_213040119.1">
    <property type="nucleotide sequence ID" value="NZ_CAJNBJ010000001.1"/>
</dbReference>
<proteinExistence type="predicted"/>
<comment type="caution">
    <text evidence="3">The sequence shown here is derived from an EMBL/GenBank/DDBJ whole genome shotgun (WGS) entry which is preliminary data.</text>
</comment>
<feature type="signal peptide" evidence="1">
    <location>
        <begin position="1"/>
        <end position="22"/>
    </location>
</feature>
<keyword evidence="1" id="KW-0732">Signal</keyword>
<organism evidence="3 4">
    <name type="scientific">Nitrospira defluvii</name>
    <dbReference type="NCBI Taxonomy" id="330214"/>
    <lineage>
        <taxon>Bacteria</taxon>
        <taxon>Pseudomonadati</taxon>
        <taxon>Nitrospirota</taxon>
        <taxon>Nitrospiria</taxon>
        <taxon>Nitrospirales</taxon>
        <taxon>Nitrospiraceae</taxon>
        <taxon>Nitrospira</taxon>
    </lineage>
</organism>
<reference evidence="3 4" key="1">
    <citation type="submission" date="2021-02" db="EMBL/GenBank/DDBJ databases">
        <authorList>
            <person name="Han P."/>
        </authorList>
    </citation>
    <scope>NUCLEOTIDE SEQUENCE [LARGE SCALE GENOMIC DNA]</scope>
    <source>
        <strain evidence="3">Candidatus Nitrospira sp. ZN2</strain>
    </source>
</reference>
<dbReference type="InterPro" id="IPR021796">
    <property type="entry name" value="Tll0287-like_dom"/>
</dbReference>
<dbReference type="Pfam" id="PF11845">
    <property type="entry name" value="Tll0287-like"/>
    <property type="match status" value="1"/>
</dbReference>
<evidence type="ECO:0000259" key="2">
    <source>
        <dbReference type="Pfam" id="PF11845"/>
    </source>
</evidence>
<gene>
    <name evidence="3" type="ORF">NSPZN2_10186</name>
</gene>
<name>A0ABN7KFB3_9BACT</name>
<dbReference type="Proteomes" id="UP000675880">
    <property type="component" value="Unassembled WGS sequence"/>
</dbReference>
<keyword evidence="4" id="KW-1185">Reference proteome</keyword>
<feature type="chain" id="PRO_5046766009" description="Tll0287-like domain-containing protein" evidence="1">
    <location>
        <begin position="23"/>
        <end position="258"/>
    </location>
</feature>